<dbReference type="Proteomes" id="UP000808349">
    <property type="component" value="Unassembled WGS sequence"/>
</dbReference>
<accession>A0A9D7XHD0</accession>
<dbReference type="EMBL" id="JADKFW010000004">
    <property type="protein sequence ID" value="MBK9717568.1"/>
    <property type="molecule type" value="Genomic_DNA"/>
</dbReference>
<proteinExistence type="predicted"/>
<sequence>MKFSSNGDNWSREFSHRDDRDEYFLILLRFDGGYYLTGLNSISDEDYSSKG</sequence>
<organism evidence="1 2">
    <name type="scientific">Candidatus Defluviibacterium haderslevense</name>
    <dbReference type="NCBI Taxonomy" id="2981993"/>
    <lineage>
        <taxon>Bacteria</taxon>
        <taxon>Pseudomonadati</taxon>
        <taxon>Bacteroidota</taxon>
        <taxon>Saprospiria</taxon>
        <taxon>Saprospirales</taxon>
        <taxon>Saprospiraceae</taxon>
        <taxon>Candidatus Defluviibacterium</taxon>
    </lineage>
</organism>
<evidence type="ECO:0000313" key="2">
    <source>
        <dbReference type="Proteomes" id="UP000808349"/>
    </source>
</evidence>
<protein>
    <submittedName>
        <fullName evidence="1">Uncharacterized protein</fullName>
    </submittedName>
</protein>
<comment type="caution">
    <text evidence="1">The sequence shown here is derived from an EMBL/GenBank/DDBJ whole genome shotgun (WGS) entry which is preliminary data.</text>
</comment>
<name>A0A9D7XHD0_9BACT</name>
<reference evidence="1 2" key="1">
    <citation type="submission" date="2020-10" db="EMBL/GenBank/DDBJ databases">
        <title>Connecting structure to function with the recovery of over 1000 high-quality activated sludge metagenome-assembled genomes encoding full-length rRNA genes using long-read sequencing.</title>
        <authorList>
            <person name="Singleton C.M."/>
            <person name="Petriglieri F."/>
            <person name="Kristensen J.M."/>
            <person name="Kirkegaard R.H."/>
            <person name="Michaelsen T.Y."/>
            <person name="Andersen M.H."/>
            <person name="Karst S.M."/>
            <person name="Dueholm M.S."/>
            <person name="Nielsen P.H."/>
            <person name="Albertsen M."/>
        </authorList>
    </citation>
    <scope>NUCLEOTIDE SEQUENCE [LARGE SCALE GENOMIC DNA]</scope>
    <source>
        <strain evidence="1">Ribe_18-Q3-R11-54_BAT3C.373</strain>
    </source>
</reference>
<dbReference type="AlphaFoldDB" id="A0A9D7XHD0"/>
<gene>
    <name evidence="1" type="ORF">IPO85_08665</name>
</gene>
<evidence type="ECO:0000313" key="1">
    <source>
        <dbReference type="EMBL" id="MBK9717568.1"/>
    </source>
</evidence>